<feature type="compositionally biased region" description="Low complexity" evidence="1">
    <location>
        <begin position="88"/>
        <end position="112"/>
    </location>
</feature>
<proteinExistence type="predicted"/>
<evidence type="ECO:0000256" key="1">
    <source>
        <dbReference type="SAM" id="MobiDB-lite"/>
    </source>
</evidence>
<feature type="compositionally biased region" description="Low complexity" evidence="1">
    <location>
        <begin position="46"/>
        <end position="77"/>
    </location>
</feature>
<evidence type="ECO:0000313" key="3">
    <source>
        <dbReference type="Proteomes" id="UP001492380"/>
    </source>
</evidence>
<accession>A0ABR1YBP7</accession>
<reference evidence="2 3" key="1">
    <citation type="submission" date="2024-04" db="EMBL/GenBank/DDBJ databases">
        <title>Phyllosticta paracitricarpa is synonymous to the EU quarantine fungus P. citricarpa based on phylogenomic analyses.</title>
        <authorList>
            <consortium name="Lawrence Berkeley National Laboratory"/>
            <person name="Van Ingen-Buijs V.A."/>
            <person name="Van Westerhoven A.C."/>
            <person name="Haridas S."/>
            <person name="Skiadas P."/>
            <person name="Martin F."/>
            <person name="Groenewald J.Z."/>
            <person name="Crous P.W."/>
            <person name="Seidl M.F."/>
        </authorList>
    </citation>
    <scope>NUCLEOTIDE SEQUENCE [LARGE SCALE GENOMIC DNA]</scope>
    <source>
        <strain evidence="2 3">CBS 123374</strain>
    </source>
</reference>
<feature type="region of interest" description="Disordered" evidence="1">
    <location>
        <begin position="241"/>
        <end position="271"/>
    </location>
</feature>
<gene>
    <name evidence="2" type="ORF">HDK90DRAFT_470268</name>
</gene>
<protein>
    <submittedName>
        <fullName evidence="2">Uncharacterized protein</fullName>
    </submittedName>
</protein>
<evidence type="ECO:0000313" key="2">
    <source>
        <dbReference type="EMBL" id="KAK8224858.1"/>
    </source>
</evidence>
<feature type="region of interest" description="Disordered" evidence="1">
    <location>
        <begin position="1"/>
        <end position="112"/>
    </location>
</feature>
<dbReference type="Proteomes" id="UP001492380">
    <property type="component" value="Unassembled WGS sequence"/>
</dbReference>
<feature type="compositionally biased region" description="Basic and acidic residues" evidence="1">
    <location>
        <begin position="257"/>
        <end position="271"/>
    </location>
</feature>
<sequence>MVAPQQTIPEIVIYGPPEEQSGRAPITDYPPSSGRTPTSFVSSAGRSPLRNTSPTSRTSTSSAAPSRHSSSGYTSSSARTCASNMSLAGRTSTSYTARSRYSSSPYASGSVPSGYVSPYPALPHDRIAANNSNTTDLPYPIMSTSNHATRSCTNPAHRSSSIVRPLDFNNATPRPTSSTAGTNFDNSPFEYTEPPTADTPRTWIKLKPGTSMTPVELAILNNLGVLMARVDALTKLVMEREENGHGDGYGDSDDDTQPEKKVKLEDGADRR</sequence>
<organism evidence="2 3">
    <name type="scientific">Phyllosticta capitalensis</name>
    <dbReference type="NCBI Taxonomy" id="121624"/>
    <lineage>
        <taxon>Eukaryota</taxon>
        <taxon>Fungi</taxon>
        <taxon>Dikarya</taxon>
        <taxon>Ascomycota</taxon>
        <taxon>Pezizomycotina</taxon>
        <taxon>Dothideomycetes</taxon>
        <taxon>Dothideomycetes incertae sedis</taxon>
        <taxon>Botryosphaeriales</taxon>
        <taxon>Phyllostictaceae</taxon>
        <taxon>Phyllosticta</taxon>
    </lineage>
</organism>
<comment type="caution">
    <text evidence="2">The sequence shown here is derived from an EMBL/GenBank/DDBJ whole genome shotgun (WGS) entry which is preliminary data.</text>
</comment>
<feature type="compositionally biased region" description="Polar residues" evidence="1">
    <location>
        <begin position="169"/>
        <end position="186"/>
    </location>
</feature>
<keyword evidence="3" id="KW-1185">Reference proteome</keyword>
<name>A0ABR1YBP7_9PEZI</name>
<feature type="region of interest" description="Disordered" evidence="1">
    <location>
        <begin position="165"/>
        <end position="202"/>
    </location>
</feature>
<dbReference type="EMBL" id="JBBWRZ010000012">
    <property type="protein sequence ID" value="KAK8224858.1"/>
    <property type="molecule type" value="Genomic_DNA"/>
</dbReference>
<feature type="compositionally biased region" description="Polar residues" evidence="1">
    <location>
        <begin position="33"/>
        <end position="45"/>
    </location>
</feature>